<reference evidence="6 7" key="1">
    <citation type="submission" date="2017-09" db="EMBL/GenBank/DDBJ databases">
        <title>Depth-based differentiation of microbial function through sediment-hosted aquifers and enrichment of novel symbionts in the deep terrestrial subsurface.</title>
        <authorList>
            <person name="Probst A.J."/>
            <person name="Ladd B."/>
            <person name="Jarett J.K."/>
            <person name="Geller-Mcgrath D.E."/>
            <person name="Sieber C.M."/>
            <person name="Emerson J.B."/>
            <person name="Anantharaman K."/>
            <person name="Thomas B.C."/>
            <person name="Malmstrom R."/>
            <person name="Stieglmeier M."/>
            <person name="Klingl A."/>
            <person name="Woyke T."/>
            <person name="Ryan C.M."/>
            <person name="Banfield J.F."/>
        </authorList>
    </citation>
    <scope>NUCLEOTIDE SEQUENCE [LARGE SCALE GENOMIC DNA]</scope>
    <source>
        <strain evidence="6">CG23_combo_of_CG06-09_8_20_14_all_34_8</strain>
    </source>
</reference>
<dbReference type="Gene3D" id="2.30.22.10">
    <property type="entry name" value="Head domain of nucleotide exchange factor GrpE"/>
    <property type="match status" value="1"/>
</dbReference>
<sequence>MNNQTIKPNNKEKKDEVKNTESDVLHKQIQDLNNQLTEANQAKLRTLADYQNLVKRVEKEKQDWVKFASEGLLLRLLDIVDNFDRAAIFIHDKGLQMIHGQLRQMLTEYGVKEIEVLGKEFDPSFMECLDKAKGEPNKVVETKQKGYMLHDKVLRPAKVVVGH</sequence>
<keyword evidence="5" id="KW-0175">Coiled coil</keyword>
<dbReference type="SUPFAM" id="SSF51064">
    <property type="entry name" value="Head domain of nucleotide exchange factor GrpE"/>
    <property type="match status" value="1"/>
</dbReference>
<evidence type="ECO:0000256" key="4">
    <source>
        <dbReference type="RuleBase" id="RU004478"/>
    </source>
</evidence>
<dbReference type="HAMAP" id="MF_01151">
    <property type="entry name" value="GrpE"/>
    <property type="match status" value="1"/>
</dbReference>
<comment type="similarity">
    <text evidence="1 3 4">Belongs to the GrpE family.</text>
</comment>
<dbReference type="InterPro" id="IPR009012">
    <property type="entry name" value="GrpE_head"/>
</dbReference>
<dbReference type="PRINTS" id="PR00773">
    <property type="entry name" value="GRPEPROTEIN"/>
</dbReference>
<dbReference type="GO" id="GO:0042803">
    <property type="term" value="F:protein homodimerization activity"/>
    <property type="evidence" value="ECO:0007669"/>
    <property type="project" value="InterPro"/>
</dbReference>
<dbReference type="GO" id="GO:0005737">
    <property type="term" value="C:cytoplasm"/>
    <property type="evidence" value="ECO:0007669"/>
    <property type="project" value="UniProtKB-SubCell"/>
</dbReference>
<comment type="function">
    <text evidence="3">Participates actively in the response to hyperosmotic and heat shock by preventing the aggregation of stress-denatured proteins, in association with DnaK and GrpE. It is the nucleotide exchange factor for DnaK and may function as a thermosensor. Unfolded proteins bind initially to DnaJ; upon interaction with the DnaJ-bound protein, DnaK hydrolyzes its bound ATP, resulting in the formation of a stable complex. GrpE releases ADP from DnaK; ATP binding to DnaK triggers the release of the substrate protein, thus completing the reaction cycle. Several rounds of ATP-dependent interactions between DnaJ, DnaK and GrpE are required for fully efficient folding.</text>
</comment>
<dbReference type="GO" id="GO:0051087">
    <property type="term" value="F:protein-folding chaperone binding"/>
    <property type="evidence" value="ECO:0007669"/>
    <property type="project" value="InterPro"/>
</dbReference>
<keyword evidence="3" id="KW-0963">Cytoplasm</keyword>
<dbReference type="SUPFAM" id="SSF58014">
    <property type="entry name" value="Coiled-coil domain of nucleotide exchange factor GrpE"/>
    <property type="match status" value="1"/>
</dbReference>
<dbReference type="Gene3D" id="3.90.20.20">
    <property type="match status" value="1"/>
</dbReference>
<dbReference type="GO" id="GO:0051082">
    <property type="term" value="F:unfolded protein binding"/>
    <property type="evidence" value="ECO:0007669"/>
    <property type="project" value="TreeGrafter"/>
</dbReference>
<evidence type="ECO:0000256" key="2">
    <source>
        <dbReference type="ARBA" id="ARBA00023186"/>
    </source>
</evidence>
<organism evidence="6 7">
    <name type="scientific">Candidatus Beckwithbacteria bacterium CG23_combo_of_CG06-09_8_20_14_all_34_8</name>
    <dbReference type="NCBI Taxonomy" id="1974497"/>
    <lineage>
        <taxon>Bacteria</taxon>
        <taxon>Candidatus Beckwithiibacteriota</taxon>
    </lineage>
</organism>
<dbReference type="AlphaFoldDB" id="A0A2H0B5P2"/>
<gene>
    <name evidence="3 6" type="primary">grpE</name>
    <name evidence="6" type="ORF">COX08_03400</name>
</gene>
<protein>
    <recommendedName>
        <fullName evidence="3">Protein GrpE</fullName>
    </recommendedName>
    <alternativeName>
        <fullName evidence="3">HSP-70 cofactor</fullName>
    </alternativeName>
</protein>
<evidence type="ECO:0000313" key="6">
    <source>
        <dbReference type="EMBL" id="PIP52993.1"/>
    </source>
</evidence>
<dbReference type="PANTHER" id="PTHR21237:SF23">
    <property type="entry name" value="GRPE PROTEIN HOMOLOG, MITOCHONDRIAL"/>
    <property type="match status" value="1"/>
</dbReference>
<evidence type="ECO:0000313" key="7">
    <source>
        <dbReference type="Proteomes" id="UP000229459"/>
    </source>
</evidence>
<dbReference type="GO" id="GO:0006457">
    <property type="term" value="P:protein folding"/>
    <property type="evidence" value="ECO:0007669"/>
    <property type="project" value="InterPro"/>
</dbReference>
<evidence type="ECO:0000256" key="5">
    <source>
        <dbReference type="SAM" id="Coils"/>
    </source>
</evidence>
<proteinExistence type="inferred from homology"/>
<comment type="subunit">
    <text evidence="3">Homodimer.</text>
</comment>
<dbReference type="EMBL" id="PCSR01000082">
    <property type="protein sequence ID" value="PIP52993.1"/>
    <property type="molecule type" value="Genomic_DNA"/>
</dbReference>
<dbReference type="PANTHER" id="PTHR21237">
    <property type="entry name" value="GRPE PROTEIN"/>
    <property type="match status" value="1"/>
</dbReference>
<dbReference type="InterPro" id="IPR000740">
    <property type="entry name" value="GrpE"/>
</dbReference>
<dbReference type="CDD" id="cd00446">
    <property type="entry name" value="GrpE"/>
    <property type="match status" value="1"/>
</dbReference>
<name>A0A2H0B5P2_9BACT</name>
<keyword evidence="3" id="KW-0346">Stress response</keyword>
<evidence type="ECO:0000256" key="3">
    <source>
        <dbReference type="HAMAP-Rule" id="MF_01151"/>
    </source>
</evidence>
<comment type="subcellular location">
    <subcellularLocation>
        <location evidence="3">Cytoplasm</location>
    </subcellularLocation>
</comment>
<dbReference type="InterPro" id="IPR013805">
    <property type="entry name" value="GrpE_CC"/>
</dbReference>
<dbReference type="GO" id="GO:0000774">
    <property type="term" value="F:adenyl-nucleotide exchange factor activity"/>
    <property type="evidence" value="ECO:0007669"/>
    <property type="project" value="InterPro"/>
</dbReference>
<evidence type="ECO:0000256" key="1">
    <source>
        <dbReference type="ARBA" id="ARBA00009054"/>
    </source>
</evidence>
<dbReference type="Pfam" id="PF01025">
    <property type="entry name" value="GrpE"/>
    <property type="match status" value="1"/>
</dbReference>
<feature type="coiled-coil region" evidence="5">
    <location>
        <begin position="22"/>
        <end position="60"/>
    </location>
</feature>
<keyword evidence="2 3" id="KW-0143">Chaperone</keyword>
<accession>A0A2H0B5P2</accession>
<dbReference type="Proteomes" id="UP000229459">
    <property type="component" value="Unassembled WGS sequence"/>
</dbReference>
<comment type="caution">
    <text evidence="6">The sequence shown here is derived from an EMBL/GenBank/DDBJ whole genome shotgun (WGS) entry which is preliminary data.</text>
</comment>